<dbReference type="EMBL" id="ATLV01016141">
    <property type="status" value="NOT_ANNOTATED_CDS"/>
    <property type="molecule type" value="Genomic_DNA"/>
</dbReference>
<feature type="signal peptide" evidence="2">
    <location>
        <begin position="1"/>
        <end position="21"/>
    </location>
</feature>
<evidence type="ECO:0000256" key="1">
    <source>
        <dbReference type="SAM" id="MobiDB-lite"/>
    </source>
</evidence>
<dbReference type="EMBL" id="KE525057">
    <property type="protein sequence ID" value="KFB41037.1"/>
    <property type="molecule type" value="Genomic_DNA"/>
</dbReference>
<reference evidence="4" key="2">
    <citation type="submission" date="2020-05" db="UniProtKB">
        <authorList>
            <consortium name="EnsemblMetazoa"/>
        </authorList>
    </citation>
    <scope>IDENTIFICATION</scope>
</reference>
<accession>A0A084VSU3</accession>
<dbReference type="OrthoDB" id="7743478at2759"/>
<keyword evidence="5" id="KW-1185">Reference proteome</keyword>
<gene>
    <name evidence="3" type="ORF">ZHAS_00008656</name>
</gene>
<evidence type="ECO:0000256" key="2">
    <source>
        <dbReference type="SAM" id="SignalP"/>
    </source>
</evidence>
<dbReference type="Proteomes" id="UP000030765">
    <property type="component" value="Unassembled WGS sequence"/>
</dbReference>
<dbReference type="STRING" id="74873.A0A084VSU3"/>
<feature type="compositionally biased region" description="Low complexity" evidence="1">
    <location>
        <begin position="322"/>
        <end position="338"/>
    </location>
</feature>
<name>A0A084VSU3_ANOSI</name>
<dbReference type="AlphaFoldDB" id="A0A084VSU3"/>
<proteinExistence type="predicted"/>
<feature type="compositionally biased region" description="Low complexity" evidence="1">
    <location>
        <begin position="132"/>
        <end position="145"/>
    </location>
</feature>
<dbReference type="VEuPathDB" id="VectorBase:ASIC008656"/>
<dbReference type="VEuPathDB" id="VectorBase:ASIS023035"/>
<feature type="compositionally biased region" description="Acidic residues" evidence="1">
    <location>
        <begin position="91"/>
        <end position="131"/>
    </location>
</feature>
<dbReference type="OMA" id="AQDVNDF"/>
<feature type="chain" id="PRO_5001784056" evidence="2">
    <location>
        <begin position="22"/>
        <end position="359"/>
    </location>
</feature>
<organism evidence="3">
    <name type="scientific">Anopheles sinensis</name>
    <name type="common">Mosquito</name>
    <dbReference type="NCBI Taxonomy" id="74873"/>
    <lineage>
        <taxon>Eukaryota</taxon>
        <taxon>Metazoa</taxon>
        <taxon>Ecdysozoa</taxon>
        <taxon>Arthropoda</taxon>
        <taxon>Hexapoda</taxon>
        <taxon>Insecta</taxon>
        <taxon>Pterygota</taxon>
        <taxon>Neoptera</taxon>
        <taxon>Endopterygota</taxon>
        <taxon>Diptera</taxon>
        <taxon>Nematocera</taxon>
        <taxon>Culicoidea</taxon>
        <taxon>Culicidae</taxon>
        <taxon>Anophelinae</taxon>
        <taxon>Anopheles</taxon>
    </lineage>
</organism>
<evidence type="ECO:0000313" key="5">
    <source>
        <dbReference type="Proteomes" id="UP000030765"/>
    </source>
</evidence>
<keyword evidence="2" id="KW-0732">Signal</keyword>
<sequence>MRCTVVVLVSWVALLMAGVRSAPQRGIDFLPGDEEVQAIVKPIAGDSDIPDQQQQQAPEQDEPIDEGQQRYQPEVPASVDPVENGQQKEDPAEEEIAFLENEENQEEPQTDPLETEEEINEPESDYPEDAEPNTTTETDATTQTESDVTTPPPTDANPSKEESASNASTVNYSPEERLTTVPIVVEEPTSTETNEEENQFAQEVNTLADNSSNQVRFEPEDNQYQPELQVRLTPEPKPTVPSQNVPKHSTVGSPVTSLPVSNEYDSKSIESDEEEYQVQLKVRPNAVQSTKEDQFRTLPPWFSSTRLPGNAREGDISPGSDQWQRPSSGPPRSSWPQPHYQTNSFDGFHGHTFHRSAWH</sequence>
<feature type="compositionally biased region" description="Polar residues" evidence="1">
    <location>
        <begin position="199"/>
        <end position="215"/>
    </location>
</feature>
<dbReference type="EnsemblMetazoa" id="ASIC008656-RA">
    <property type="protein sequence ID" value="ASIC008656-PA"/>
    <property type="gene ID" value="ASIC008656"/>
</dbReference>
<evidence type="ECO:0000313" key="3">
    <source>
        <dbReference type="EMBL" id="KFB41037.1"/>
    </source>
</evidence>
<feature type="region of interest" description="Disordered" evidence="1">
    <location>
        <begin position="42"/>
        <end position="348"/>
    </location>
</feature>
<evidence type="ECO:0000313" key="4">
    <source>
        <dbReference type="EnsemblMetazoa" id="ASIC008656-PA"/>
    </source>
</evidence>
<feature type="compositionally biased region" description="Polar residues" evidence="1">
    <location>
        <begin position="240"/>
        <end position="260"/>
    </location>
</feature>
<protein>
    <submittedName>
        <fullName evidence="3">AGAP009982-PA-like protein</fullName>
    </submittedName>
</protein>
<reference evidence="3 5" key="1">
    <citation type="journal article" date="2014" name="BMC Genomics">
        <title>Genome sequence of Anopheles sinensis provides insight into genetics basis of mosquito competence for malaria parasites.</title>
        <authorList>
            <person name="Zhou D."/>
            <person name="Zhang D."/>
            <person name="Ding G."/>
            <person name="Shi L."/>
            <person name="Hou Q."/>
            <person name="Ye Y."/>
            <person name="Xu Y."/>
            <person name="Zhou H."/>
            <person name="Xiong C."/>
            <person name="Li S."/>
            <person name="Yu J."/>
            <person name="Hong S."/>
            <person name="Yu X."/>
            <person name="Zou P."/>
            <person name="Chen C."/>
            <person name="Chang X."/>
            <person name="Wang W."/>
            <person name="Lv Y."/>
            <person name="Sun Y."/>
            <person name="Ma L."/>
            <person name="Shen B."/>
            <person name="Zhu C."/>
        </authorList>
    </citation>
    <scope>NUCLEOTIDE SEQUENCE [LARGE SCALE GENOMIC DNA]</scope>
</reference>